<dbReference type="GO" id="GO:0006952">
    <property type="term" value="P:defense response"/>
    <property type="evidence" value="ECO:0007669"/>
    <property type="project" value="UniProtKB-KW"/>
</dbReference>
<evidence type="ECO:0000256" key="2">
    <source>
        <dbReference type="ARBA" id="ARBA00022614"/>
    </source>
</evidence>
<dbReference type="EMBL" id="CM016554">
    <property type="protein sequence ID" value="TKW28496.1"/>
    <property type="molecule type" value="Genomic_DNA"/>
</dbReference>
<dbReference type="Proteomes" id="UP000298652">
    <property type="component" value="Chromosome 3"/>
</dbReference>
<organism evidence="10 11">
    <name type="scientific">Setaria viridis</name>
    <name type="common">Green bristlegrass</name>
    <name type="synonym">Setaria italica subsp. viridis</name>
    <dbReference type="NCBI Taxonomy" id="4556"/>
    <lineage>
        <taxon>Eukaryota</taxon>
        <taxon>Viridiplantae</taxon>
        <taxon>Streptophyta</taxon>
        <taxon>Embryophyta</taxon>
        <taxon>Tracheophyta</taxon>
        <taxon>Spermatophyta</taxon>
        <taxon>Magnoliopsida</taxon>
        <taxon>Liliopsida</taxon>
        <taxon>Poales</taxon>
        <taxon>Poaceae</taxon>
        <taxon>PACMAD clade</taxon>
        <taxon>Panicoideae</taxon>
        <taxon>Panicodae</taxon>
        <taxon>Paniceae</taxon>
        <taxon>Cenchrinae</taxon>
        <taxon>Setaria</taxon>
    </lineage>
</organism>
<keyword evidence="4" id="KW-0547">Nucleotide-binding</keyword>
<evidence type="ECO:0000313" key="10">
    <source>
        <dbReference type="EMBL" id="TKW28496.1"/>
    </source>
</evidence>
<dbReference type="InterPro" id="IPR041118">
    <property type="entry name" value="Rx_N"/>
</dbReference>
<feature type="domain" description="NB-ARC" evidence="7">
    <location>
        <begin position="155"/>
        <end position="207"/>
    </location>
</feature>
<dbReference type="AlphaFoldDB" id="A0A4V6DA40"/>
<dbReference type="Pfam" id="PF18052">
    <property type="entry name" value="Rx_N"/>
    <property type="match status" value="1"/>
</dbReference>
<dbReference type="Pfam" id="PF00931">
    <property type="entry name" value="NB-ARC"/>
    <property type="match status" value="1"/>
</dbReference>
<feature type="domain" description="Disease resistance N-terminal" evidence="8">
    <location>
        <begin position="12"/>
        <end position="69"/>
    </location>
</feature>
<evidence type="ECO:0000256" key="3">
    <source>
        <dbReference type="ARBA" id="ARBA00022737"/>
    </source>
</evidence>
<evidence type="ECO:0000259" key="8">
    <source>
        <dbReference type="Pfam" id="PF18052"/>
    </source>
</evidence>
<evidence type="ECO:0000256" key="5">
    <source>
        <dbReference type="ARBA" id="ARBA00022821"/>
    </source>
</evidence>
<dbReference type="SUPFAM" id="SSF52058">
    <property type="entry name" value="L domain-like"/>
    <property type="match status" value="1"/>
</dbReference>
<accession>A0A4V6DA40</accession>
<feature type="coiled-coil region" evidence="6">
    <location>
        <begin position="24"/>
        <end position="58"/>
    </location>
</feature>
<evidence type="ECO:0000256" key="4">
    <source>
        <dbReference type="ARBA" id="ARBA00022741"/>
    </source>
</evidence>
<evidence type="ECO:0000256" key="1">
    <source>
        <dbReference type="ARBA" id="ARBA00008894"/>
    </source>
</evidence>
<dbReference type="InterPro" id="IPR002182">
    <property type="entry name" value="NB-ARC"/>
</dbReference>
<dbReference type="Gene3D" id="1.20.5.4130">
    <property type="match status" value="1"/>
</dbReference>
<dbReference type="Gene3D" id="3.80.10.10">
    <property type="entry name" value="Ribonuclease Inhibitor"/>
    <property type="match status" value="1"/>
</dbReference>
<evidence type="ECO:0000256" key="6">
    <source>
        <dbReference type="SAM" id="Coils"/>
    </source>
</evidence>
<evidence type="ECO:0008006" key="12">
    <source>
        <dbReference type="Google" id="ProtNLM"/>
    </source>
</evidence>
<dbReference type="SUPFAM" id="SSF52540">
    <property type="entry name" value="P-loop containing nucleoside triphosphate hydrolases"/>
    <property type="match status" value="1"/>
</dbReference>
<keyword evidence="3" id="KW-0677">Repeat</keyword>
<dbReference type="PANTHER" id="PTHR19338:SF65">
    <property type="entry name" value="OS06G0163900 PROTEIN"/>
    <property type="match status" value="1"/>
</dbReference>
<keyword evidence="11" id="KW-1185">Reference proteome</keyword>
<reference evidence="10" key="1">
    <citation type="submission" date="2019-03" db="EMBL/GenBank/DDBJ databases">
        <title>WGS assembly of Setaria viridis.</title>
        <authorList>
            <person name="Huang P."/>
            <person name="Jenkins J."/>
            <person name="Grimwood J."/>
            <person name="Barry K."/>
            <person name="Healey A."/>
            <person name="Mamidi S."/>
            <person name="Sreedasyam A."/>
            <person name="Shu S."/>
            <person name="Feldman M."/>
            <person name="Wu J."/>
            <person name="Yu Y."/>
            <person name="Chen C."/>
            <person name="Johnson J."/>
            <person name="Rokhsar D."/>
            <person name="Baxter I."/>
            <person name="Schmutz J."/>
            <person name="Brutnell T."/>
            <person name="Kellogg E."/>
        </authorList>
    </citation>
    <scope>NUCLEOTIDE SEQUENCE [LARGE SCALE GENOMIC DNA]</scope>
</reference>
<dbReference type="InterPro" id="IPR058922">
    <property type="entry name" value="WHD_DRP"/>
</dbReference>
<evidence type="ECO:0000259" key="9">
    <source>
        <dbReference type="Pfam" id="PF23559"/>
    </source>
</evidence>
<dbReference type="Gene3D" id="1.10.8.430">
    <property type="entry name" value="Helical domain of apoptotic protease-activating factors"/>
    <property type="match status" value="1"/>
</dbReference>
<keyword evidence="6" id="KW-0175">Coiled coil</keyword>
<keyword evidence="2" id="KW-0433">Leucine-rich repeat</keyword>
<dbReference type="Gene3D" id="3.40.50.300">
    <property type="entry name" value="P-loop containing nucleotide triphosphate hydrolases"/>
    <property type="match status" value="1"/>
</dbReference>
<dbReference type="PANTHER" id="PTHR19338">
    <property type="entry name" value="TRANSLOCASE OF INNER MITOCHONDRIAL MEMBRANE 13 HOMOLOG"/>
    <property type="match status" value="1"/>
</dbReference>
<feature type="domain" description="Disease resistance protein winged helix" evidence="9">
    <location>
        <begin position="356"/>
        <end position="410"/>
    </location>
</feature>
<dbReference type="GO" id="GO:0043531">
    <property type="term" value="F:ADP binding"/>
    <property type="evidence" value="ECO:0007669"/>
    <property type="project" value="InterPro"/>
</dbReference>
<dbReference type="InterPro" id="IPR042197">
    <property type="entry name" value="Apaf_helical"/>
</dbReference>
<protein>
    <recommendedName>
        <fullName evidence="12">NB-ARC domain-containing protein</fullName>
    </recommendedName>
</protein>
<comment type="similarity">
    <text evidence="1">Belongs to the disease resistance NB-LRR family.</text>
</comment>
<dbReference type="InterPro" id="IPR027417">
    <property type="entry name" value="P-loop_NTPase"/>
</dbReference>
<dbReference type="Pfam" id="PF23559">
    <property type="entry name" value="WHD_DRP"/>
    <property type="match status" value="1"/>
</dbReference>
<gene>
    <name evidence="10" type="ORF">SEVIR_3G327300v2</name>
</gene>
<dbReference type="GO" id="GO:0051707">
    <property type="term" value="P:response to other organism"/>
    <property type="evidence" value="ECO:0007669"/>
    <property type="project" value="UniProtKB-ARBA"/>
</dbReference>
<proteinExistence type="inferred from homology"/>
<keyword evidence="5" id="KW-0611">Plant defense</keyword>
<dbReference type="OMA" id="SINAWEI"/>
<dbReference type="PRINTS" id="PR00364">
    <property type="entry name" value="DISEASERSIST"/>
</dbReference>
<dbReference type="InterPro" id="IPR032675">
    <property type="entry name" value="LRR_dom_sf"/>
</dbReference>
<evidence type="ECO:0000313" key="11">
    <source>
        <dbReference type="Proteomes" id="UP000298652"/>
    </source>
</evidence>
<dbReference type="Gramene" id="TKW28496">
    <property type="protein sequence ID" value="TKW28496"/>
    <property type="gene ID" value="SEVIR_3G327300v2"/>
</dbReference>
<name>A0A4V6DA40_SETVI</name>
<sequence>MAGIMVSASTGVMGSLLSKLSMLLRNQYKQLKRIRKDIEFLSRELTDMNAALEMLADTEKLDIQTKVWRPERQARPRRFRGWFAKIANRIRMLRGHYQIAKKIQELRARVVEQSESRDRYKIVEGAATSTQVPLDPRVQLLFEDAKRLVGSDGPRDKIIRWLMQEDDSHSRPLKVISIVGFGGLGKTTLANQVYNKIKIEFECTTFITYCPELDMVVDDIQKLISIIRSQITNKRYLIIVDDIWSINAWEIIKCIFVENNNACCCQCQGHVYQMQPLNELHSRNLFFKRVFGTVDGCPLQFKVISDNILRKCKGVPLAITSIASLLVNKSMHVETWERIHNSLGSELDTNPTLEWMRHVELLRKWIAEGFIREKHSLGLEEVAENLFNELINRSMIQPSLNDSGGVWSCRCTEQNFITLIDRKFDMNGTFQVRRISHQFNNRDVRGFRLKLPKKFGELKHLLTVDVSFVWLYPSNQSSDFTSLSALRHLILPTTQESLVRRNGISRLCNLRTLFHFDIRTNSLECIRDLCELANLRELFLD</sequence>
<evidence type="ECO:0000259" key="7">
    <source>
        <dbReference type="Pfam" id="PF00931"/>
    </source>
</evidence>